<feature type="transmembrane region" description="Helical" evidence="6">
    <location>
        <begin position="43"/>
        <end position="65"/>
    </location>
</feature>
<evidence type="ECO:0000313" key="7">
    <source>
        <dbReference type="EMBL" id="MXN65658.1"/>
    </source>
</evidence>
<evidence type="ECO:0000256" key="1">
    <source>
        <dbReference type="ARBA" id="ARBA00004651"/>
    </source>
</evidence>
<evidence type="ECO:0000256" key="2">
    <source>
        <dbReference type="ARBA" id="ARBA00022475"/>
    </source>
</evidence>
<evidence type="ECO:0000313" key="8">
    <source>
        <dbReference type="Proteomes" id="UP000433101"/>
    </source>
</evidence>
<evidence type="ECO:0000256" key="3">
    <source>
        <dbReference type="ARBA" id="ARBA00022692"/>
    </source>
</evidence>
<dbReference type="RefSeq" id="WP_160775919.1">
    <property type="nucleotide sequence ID" value="NZ_WUMV01000005.1"/>
</dbReference>
<dbReference type="CDD" id="cd06581">
    <property type="entry name" value="TM_PBP1_LivM_like"/>
    <property type="match status" value="1"/>
</dbReference>
<feature type="transmembrane region" description="Helical" evidence="6">
    <location>
        <begin position="125"/>
        <end position="148"/>
    </location>
</feature>
<feature type="transmembrane region" description="Helical" evidence="6">
    <location>
        <begin position="297"/>
        <end position="319"/>
    </location>
</feature>
<accession>A0A7X3LV77</accession>
<dbReference type="PANTHER" id="PTHR30482">
    <property type="entry name" value="HIGH-AFFINITY BRANCHED-CHAIN AMINO ACID TRANSPORT SYSTEM PERMEASE"/>
    <property type="match status" value="1"/>
</dbReference>
<evidence type="ECO:0000256" key="6">
    <source>
        <dbReference type="SAM" id="Phobius"/>
    </source>
</evidence>
<dbReference type="InterPro" id="IPR043428">
    <property type="entry name" value="LivM-like"/>
</dbReference>
<feature type="transmembrane region" description="Helical" evidence="6">
    <location>
        <begin position="72"/>
        <end position="91"/>
    </location>
</feature>
<feature type="transmembrane region" description="Helical" evidence="6">
    <location>
        <begin position="97"/>
        <end position="118"/>
    </location>
</feature>
<dbReference type="InterPro" id="IPR001851">
    <property type="entry name" value="ABC_transp_permease"/>
</dbReference>
<feature type="transmembrane region" description="Helical" evidence="6">
    <location>
        <begin position="219"/>
        <end position="240"/>
    </location>
</feature>
<dbReference type="Pfam" id="PF02653">
    <property type="entry name" value="BPD_transp_2"/>
    <property type="match status" value="1"/>
</dbReference>
<keyword evidence="8" id="KW-1185">Reference proteome</keyword>
<dbReference type="AlphaFoldDB" id="A0A7X3LV77"/>
<feature type="transmembrane region" description="Helical" evidence="6">
    <location>
        <begin position="174"/>
        <end position="198"/>
    </location>
</feature>
<proteinExistence type="predicted"/>
<feature type="transmembrane region" description="Helical" evidence="6">
    <location>
        <begin position="20"/>
        <end position="37"/>
    </location>
</feature>
<keyword evidence="2" id="KW-1003">Cell membrane</keyword>
<dbReference type="EMBL" id="WUMV01000005">
    <property type="protein sequence ID" value="MXN65658.1"/>
    <property type="molecule type" value="Genomic_DNA"/>
</dbReference>
<dbReference type="Proteomes" id="UP000433101">
    <property type="component" value="Unassembled WGS sequence"/>
</dbReference>
<name>A0A7X3LV77_9HYPH</name>
<protein>
    <submittedName>
        <fullName evidence="7">Branched-chain amino acid ABC transporter permease</fullName>
    </submittedName>
</protein>
<evidence type="ECO:0000256" key="5">
    <source>
        <dbReference type="ARBA" id="ARBA00023136"/>
    </source>
</evidence>
<keyword evidence="5 6" id="KW-0472">Membrane</keyword>
<dbReference type="PANTHER" id="PTHR30482:SF17">
    <property type="entry name" value="ABC TRANSPORTER ATP-BINDING PROTEIN"/>
    <property type="match status" value="1"/>
</dbReference>
<keyword evidence="4 6" id="KW-1133">Transmembrane helix</keyword>
<sequence>MTAVASDKQAVATPIFRARVLPAIILAAFALLPPLAMALDDSFLVFFAIRVMIFAIAAVSLALILGFGAMVSFGHAAYIGLGAYCVGILAENGIWEFYISLPVTLLVCGLFAAVTGAISLKTRGVYFIMITLAFGQMAFFTATSLSAYGGDDGLTIWGRTEVFGSSVLSDRTTFYYVVLAFLAGAWWLCATLVNSRFGRVLQGARQSEMRLQAIGIEPYTYRLVAFVIAGMLAGISGALLANAAEFVSPAYMTWHRSGDLIFMVVLGGLGSFAGAVLGATGYLVLEEVLSHVTEHWRLIFGPFLILVVLFARGGLMGLIPGGKRHE</sequence>
<dbReference type="GO" id="GO:0005886">
    <property type="term" value="C:plasma membrane"/>
    <property type="evidence" value="ECO:0007669"/>
    <property type="project" value="UniProtKB-SubCell"/>
</dbReference>
<organism evidence="7 8">
    <name type="scientific">Stappia sediminis</name>
    <dbReference type="NCBI Taxonomy" id="2692190"/>
    <lineage>
        <taxon>Bacteria</taxon>
        <taxon>Pseudomonadati</taxon>
        <taxon>Pseudomonadota</taxon>
        <taxon>Alphaproteobacteria</taxon>
        <taxon>Hyphomicrobiales</taxon>
        <taxon>Stappiaceae</taxon>
        <taxon>Stappia</taxon>
    </lineage>
</organism>
<comment type="subcellular location">
    <subcellularLocation>
        <location evidence="1">Cell membrane</location>
        <topology evidence="1">Multi-pass membrane protein</topology>
    </subcellularLocation>
</comment>
<dbReference type="GO" id="GO:0015658">
    <property type="term" value="F:branched-chain amino acid transmembrane transporter activity"/>
    <property type="evidence" value="ECO:0007669"/>
    <property type="project" value="InterPro"/>
</dbReference>
<evidence type="ECO:0000256" key="4">
    <source>
        <dbReference type="ARBA" id="ARBA00022989"/>
    </source>
</evidence>
<keyword evidence="3 6" id="KW-0812">Transmembrane</keyword>
<gene>
    <name evidence="7" type="ORF">GR183_12155</name>
</gene>
<reference evidence="7 8" key="1">
    <citation type="submission" date="2019-12" db="EMBL/GenBank/DDBJ databases">
        <authorList>
            <person name="Li M."/>
        </authorList>
    </citation>
    <scope>NUCLEOTIDE SEQUENCE [LARGE SCALE GENOMIC DNA]</scope>
    <source>
        <strain evidence="7 8">GBMRC 2046</strain>
    </source>
</reference>
<comment type="caution">
    <text evidence="7">The sequence shown here is derived from an EMBL/GenBank/DDBJ whole genome shotgun (WGS) entry which is preliminary data.</text>
</comment>
<feature type="transmembrane region" description="Helical" evidence="6">
    <location>
        <begin position="260"/>
        <end position="285"/>
    </location>
</feature>